<evidence type="ECO:0000313" key="2">
    <source>
        <dbReference type="Proteomes" id="UP000034189"/>
    </source>
</evidence>
<organism evidence="1 2">
    <name type="scientific">Paenibacillus durus ATCC 35681</name>
    <dbReference type="NCBI Taxonomy" id="1333534"/>
    <lineage>
        <taxon>Bacteria</taxon>
        <taxon>Bacillati</taxon>
        <taxon>Bacillota</taxon>
        <taxon>Bacilli</taxon>
        <taxon>Bacillales</taxon>
        <taxon>Paenibacillaceae</taxon>
        <taxon>Paenibacillus</taxon>
    </lineage>
</organism>
<dbReference type="RefSeq" id="WP_025694578.1">
    <property type="nucleotide sequence ID" value="NZ_ASQQ01000145.1"/>
</dbReference>
<dbReference type="AlphaFoldDB" id="A0A0F7FCF2"/>
<dbReference type="PATRIC" id="fig|1333534.5.peg.3775"/>
<dbReference type="OrthoDB" id="2627934at2"/>
<dbReference type="HOGENOM" id="CLU_703668_0_0_9"/>
<dbReference type="EMBL" id="CP011114">
    <property type="protein sequence ID" value="AKG36065.1"/>
    <property type="molecule type" value="Genomic_DNA"/>
</dbReference>
<dbReference type="Proteomes" id="UP000034189">
    <property type="component" value="Chromosome"/>
</dbReference>
<protein>
    <submittedName>
        <fullName evidence="1">Uncharacterized protein</fullName>
    </submittedName>
</protein>
<name>A0A0F7FCF2_PAEDU</name>
<accession>A0A0F7FCF2</accession>
<reference evidence="1 2" key="1">
    <citation type="submission" date="2015-03" db="EMBL/GenBank/DDBJ databases">
        <authorList>
            <person name="Abdul Halim M."/>
        </authorList>
    </citation>
    <scope>NUCLEOTIDE SEQUENCE [LARGE SCALE GENOMIC DNA]</scope>
    <source>
        <strain evidence="1 2">ATCC 35681</strain>
    </source>
</reference>
<reference evidence="1 2" key="2">
    <citation type="journal article" date="2016" name="Genome Announc.">
        <title>Genome Sequence of a Gram-Positive Diazotroph, Paenibacillus durus Type Strain ATCC 35681.</title>
        <authorList>
            <person name="Halim M.A."/>
            <person name="Rahman A.Y."/>
            <person name="Sim K.S."/>
            <person name="Yam H.C."/>
            <person name="Rahim A.A."/>
            <person name="Ghazali A.H."/>
            <person name="Najimudin N."/>
        </authorList>
    </citation>
    <scope>NUCLEOTIDE SEQUENCE [LARGE SCALE GENOMIC DNA]</scope>
    <source>
        <strain evidence="1 2">ATCC 35681</strain>
    </source>
</reference>
<gene>
    <name evidence="1" type="ORF">VK70_17125</name>
</gene>
<sequence length="392" mass="44973">MAEMSMGERFVINRGLTMGKKRIDLTGKRFGRLVVEKRSEKTIPSSPYKAFWDCICDCGTRKAVEGYWLTSGNTQSCGCLKKDQHINGSKATMLKISPRKDNKTGHTGVIKNKNGTYTAMLVFQGKAIYNGLAHTTFESAVRAREELELKYFQPVIDEYAEITAEDRKKASHQQFKVCRTPECGEVFIGGPRAFYCPGCREQRKRQQSADYQRRKRKGDVREIGSIDTCERCGKQYVVNSGLQQVCEECRPLHTSEYDRSTGIEHYRANKDRINPARNVKRRKRSDKCVVCGKKFDPVNGSTTCSGECKRKLMNQHYKDWYKRQKWKVPAEVEKFDMSDIAREIGKHKSTVRNHYLAGKLPEPDGQYPSGRNFWYRKSLANYINDAKEGGCK</sequence>
<proteinExistence type="predicted"/>
<evidence type="ECO:0000313" key="1">
    <source>
        <dbReference type="EMBL" id="AKG36065.1"/>
    </source>
</evidence>